<evidence type="ECO:0000259" key="2">
    <source>
        <dbReference type="SMART" id="SM00849"/>
    </source>
</evidence>
<evidence type="ECO:0000313" key="5">
    <source>
        <dbReference type="Proteomes" id="UP000231086"/>
    </source>
</evidence>
<dbReference type="InterPro" id="IPR036866">
    <property type="entry name" value="RibonucZ/Hydroxyglut_hydro"/>
</dbReference>
<feature type="domain" description="Metallo-beta-lactamase" evidence="2">
    <location>
        <begin position="13"/>
        <end position="232"/>
    </location>
</feature>
<dbReference type="CDD" id="cd16295">
    <property type="entry name" value="TTHA0252-CPSF-like_MBL-fold"/>
    <property type="match status" value="1"/>
</dbReference>
<accession>A0A2M8KJ84</accession>
<comment type="caution">
    <text evidence="4">The sequence shown here is derived from an EMBL/GenBank/DDBJ whole genome shotgun (WGS) entry which is preliminary data.</text>
</comment>
<dbReference type="SMART" id="SM01027">
    <property type="entry name" value="Beta-Casp"/>
    <property type="match status" value="1"/>
</dbReference>
<evidence type="ECO:0000259" key="3">
    <source>
        <dbReference type="SMART" id="SM01027"/>
    </source>
</evidence>
<feature type="domain" description="Beta-Casp" evidence="3">
    <location>
        <begin position="244"/>
        <end position="369"/>
    </location>
</feature>
<sequence length="454" mass="50704">MNLKFCGGAQAVTGVNYLFTTARTKFIVDCGLFQGTRDLEIKNTEPFIYDPQTIDFALISHAHLDHIGRLPRLVKEGFVGQIYATPPTIDFARLLLEDAQKLMAEKTKKADVMPLTTPGDVEKVMKLFVPVEYEKEISPSPDVSFTFYDAGHILGSCITKIKIKEKGDIKTIVHSGDLGNHPAPILRTPALIEQADYVLVESTYGDRLHLHEETSAKDLLEDVIEETVSRGGALMIPSFAMERTQQLLYQLNDLIENGRIPKVPVYIDSPLAIKITEMYKKYENYFDQSADALVRSGDDIFDFPNLHFTETTEQSKQINEVPPPKIIIAGSGMSQGGRIIHHETRYLPDPKSTLMIVAYQAEGTLGRRLAEGVKRVKIFDEEVLVRAQVVQLEAYSAHADQQGLLRWLGHFQKPLKKIFVVQGEQAASRALAVKIRDDLGVASLVPIFGQEVTL</sequence>
<reference evidence="5" key="1">
    <citation type="submission" date="2017-09" db="EMBL/GenBank/DDBJ databases">
        <title>Depth-based differentiation of microbial function through sediment-hosted aquifers and enrichment of novel symbionts in the deep terrestrial subsurface.</title>
        <authorList>
            <person name="Probst A.J."/>
            <person name="Ladd B."/>
            <person name="Jarett J.K."/>
            <person name="Geller-Mcgrath D.E."/>
            <person name="Sieber C.M.K."/>
            <person name="Emerson J.B."/>
            <person name="Anantharaman K."/>
            <person name="Thomas B.C."/>
            <person name="Malmstrom R."/>
            <person name="Stieglmeier M."/>
            <person name="Klingl A."/>
            <person name="Woyke T."/>
            <person name="Ryan C.M."/>
            <person name="Banfield J.F."/>
        </authorList>
    </citation>
    <scope>NUCLEOTIDE SEQUENCE [LARGE SCALE GENOMIC DNA]</scope>
</reference>
<dbReference type="Pfam" id="PF10996">
    <property type="entry name" value="Beta-Casp"/>
    <property type="match status" value="1"/>
</dbReference>
<organism evidence="4 5">
    <name type="scientific">Candidatus Portnoybacteria bacterium CG10_big_fil_rev_8_21_14_0_10_44_7</name>
    <dbReference type="NCBI Taxonomy" id="1974816"/>
    <lineage>
        <taxon>Bacteria</taxon>
        <taxon>Candidatus Portnoyibacteriota</taxon>
    </lineage>
</organism>
<dbReference type="Gene3D" id="3.40.50.10890">
    <property type="match status" value="1"/>
</dbReference>
<dbReference type="GO" id="GO:0016787">
    <property type="term" value="F:hydrolase activity"/>
    <property type="evidence" value="ECO:0007669"/>
    <property type="project" value="UniProtKB-KW"/>
</dbReference>
<dbReference type="InterPro" id="IPR011108">
    <property type="entry name" value="RMMBL"/>
</dbReference>
<dbReference type="PANTHER" id="PTHR11203:SF37">
    <property type="entry name" value="INTEGRATOR COMPLEX SUBUNIT 11"/>
    <property type="match status" value="1"/>
</dbReference>
<evidence type="ECO:0000313" key="4">
    <source>
        <dbReference type="EMBL" id="PJE59979.1"/>
    </source>
</evidence>
<dbReference type="EMBL" id="PFEA01000015">
    <property type="protein sequence ID" value="PJE59979.1"/>
    <property type="molecule type" value="Genomic_DNA"/>
</dbReference>
<dbReference type="SUPFAM" id="SSF56281">
    <property type="entry name" value="Metallo-hydrolase/oxidoreductase"/>
    <property type="match status" value="1"/>
</dbReference>
<dbReference type="InterPro" id="IPR050698">
    <property type="entry name" value="MBL"/>
</dbReference>
<dbReference type="InterPro" id="IPR001279">
    <property type="entry name" value="Metallo-B-lactamas"/>
</dbReference>
<dbReference type="GO" id="GO:0004521">
    <property type="term" value="F:RNA endonuclease activity"/>
    <property type="evidence" value="ECO:0007669"/>
    <property type="project" value="TreeGrafter"/>
</dbReference>
<dbReference type="PANTHER" id="PTHR11203">
    <property type="entry name" value="CLEAVAGE AND POLYADENYLATION SPECIFICITY FACTOR FAMILY MEMBER"/>
    <property type="match status" value="1"/>
</dbReference>
<dbReference type="Proteomes" id="UP000231086">
    <property type="component" value="Unassembled WGS sequence"/>
</dbReference>
<dbReference type="AlphaFoldDB" id="A0A2M8KJ84"/>
<evidence type="ECO:0000256" key="1">
    <source>
        <dbReference type="ARBA" id="ARBA00022801"/>
    </source>
</evidence>
<dbReference type="SMART" id="SM00849">
    <property type="entry name" value="Lactamase_B"/>
    <property type="match status" value="1"/>
</dbReference>
<proteinExistence type="predicted"/>
<protein>
    <submittedName>
        <fullName evidence="4">MBL fold hydrolase</fullName>
    </submittedName>
</protein>
<dbReference type="InterPro" id="IPR022712">
    <property type="entry name" value="Beta_Casp"/>
</dbReference>
<keyword evidence="1 4" id="KW-0378">Hydrolase</keyword>
<gene>
    <name evidence="4" type="ORF">COU85_00720</name>
</gene>
<name>A0A2M8KJ84_9BACT</name>
<dbReference type="Pfam" id="PF16661">
    <property type="entry name" value="Lactamase_B_6"/>
    <property type="match status" value="1"/>
</dbReference>
<dbReference type="Gene3D" id="3.60.15.10">
    <property type="entry name" value="Ribonuclease Z/Hydroxyacylglutathione hydrolase-like"/>
    <property type="match status" value="1"/>
</dbReference>
<dbReference type="Pfam" id="PF07521">
    <property type="entry name" value="RMMBL"/>
    <property type="match status" value="1"/>
</dbReference>